<feature type="compositionally biased region" description="Polar residues" evidence="1">
    <location>
        <begin position="1"/>
        <end position="11"/>
    </location>
</feature>
<sequence length="253" mass="27803">MQSGVGETTPANAKDPMHMTDTSPSTQLRLRDCPNWTYLLREFDVLYRNGTAGGSPSIRSHRKRVRDRLSACVAANPAVLPRPHEAKPVTAHFARALDLGERSAMQGMARALREVRDDLTWEYGYDKLPKVLAQKYAYCEVLGPKGPVQSDTLILGFVLFAPATTYPQHSHQEIEESYISVAGAWSENDTAVYAPGSLILNRPGDEHRITTGELDPCLLAYAWTGSAGRLAEPMMKLTGTRKAGETAKSQGPY</sequence>
<dbReference type="InterPro" id="IPR011051">
    <property type="entry name" value="RmlC_Cupin_sf"/>
</dbReference>
<accession>A0A8F9S462</accession>
<organism evidence="2">
    <name type="scientific">Pseudosulfitobacter pseudonitzschiae</name>
    <dbReference type="NCBI Taxonomy" id="1402135"/>
    <lineage>
        <taxon>Bacteria</taxon>
        <taxon>Pseudomonadati</taxon>
        <taxon>Pseudomonadota</taxon>
        <taxon>Alphaproteobacteria</taxon>
        <taxon>Rhodobacterales</taxon>
        <taxon>Roseobacteraceae</taxon>
        <taxon>Pseudosulfitobacter</taxon>
    </lineage>
</organism>
<proteinExistence type="predicted"/>
<keyword evidence="2" id="KW-0456">Lyase</keyword>
<dbReference type="SUPFAM" id="SSF51182">
    <property type="entry name" value="RmlC-like cupins"/>
    <property type="match status" value="1"/>
</dbReference>
<feature type="region of interest" description="Disordered" evidence="1">
    <location>
        <begin position="1"/>
        <end position="26"/>
    </location>
</feature>
<dbReference type="Gene3D" id="2.60.120.10">
    <property type="entry name" value="Jelly Rolls"/>
    <property type="match status" value="1"/>
</dbReference>
<dbReference type="Pfam" id="PF16867">
    <property type="entry name" value="DMSP_lyase"/>
    <property type="match status" value="1"/>
</dbReference>
<dbReference type="InterPro" id="IPR014710">
    <property type="entry name" value="RmlC-like_jellyroll"/>
</dbReference>
<dbReference type="GO" id="GO:0047869">
    <property type="term" value="F:dimethylpropiothetin dethiomethylase activity"/>
    <property type="evidence" value="ECO:0007669"/>
    <property type="project" value="InterPro"/>
</dbReference>
<evidence type="ECO:0000256" key="1">
    <source>
        <dbReference type="SAM" id="MobiDB-lite"/>
    </source>
</evidence>
<protein>
    <submittedName>
        <fullName evidence="2">Dimethlysulfonioproprionate lyase</fullName>
    </submittedName>
</protein>
<name>A0A8F9S462_9RHOB</name>
<dbReference type="EMBL" id="MZ015581">
    <property type="protein sequence ID" value="QYL02930.1"/>
    <property type="molecule type" value="Genomic_DNA"/>
</dbReference>
<dbReference type="InterPro" id="IPR031723">
    <property type="entry name" value="DMSP_lyase"/>
</dbReference>
<evidence type="ECO:0000313" key="2">
    <source>
        <dbReference type="EMBL" id="QYL02930.1"/>
    </source>
</evidence>
<dbReference type="AlphaFoldDB" id="A0A8F9S462"/>
<reference evidence="2" key="1">
    <citation type="submission" date="2021-04" db="EMBL/GenBank/DDBJ databases">
        <title>Complete genome of marine microalgae associated algicidal bacterium Sulfitobacter pseudonitzschiae H46 with quorum sensing system.</title>
        <authorList>
            <person name="Hu T."/>
        </authorList>
    </citation>
    <scope>NUCLEOTIDE SEQUENCE</scope>
    <source>
        <strain evidence="2">H46</strain>
    </source>
</reference>